<dbReference type="Pfam" id="PF00275">
    <property type="entry name" value="EPSP_synthase"/>
    <property type="match status" value="1"/>
</dbReference>
<dbReference type="FunFam" id="3.65.10.10:FF:000007">
    <property type="entry name" value="Pentafunctional AROM polypeptide"/>
    <property type="match status" value="1"/>
</dbReference>
<dbReference type="HAMAP" id="MF_00109">
    <property type="entry name" value="Shikimate_kinase"/>
    <property type="match status" value="1"/>
</dbReference>
<evidence type="ECO:0000256" key="2">
    <source>
        <dbReference type="ARBA" id="ARBA00004811"/>
    </source>
</evidence>
<dbReference type="PIRSF" id="PIRSF000514">
    <property type="entry name" value="Pentafunct_AroM"/>
    <property type="match status" value="1"/>
</dbReference>
<keyword evidence="6 21" id="KW-0028">Amino-acid biosynthesis</keyword>
<evidence type="ECO:0000256" key="19">
    <source>
        <dbReference type="ARBA" id="ARBA00048567"/>
    </source>
</evidence>
<dbReference type="PROSITE" id="PS00104">
    <property type="entry name" value="EPSP_SYNTHASE_1"/>
    <property type="match status" value="1"/>
</dbReference>
<keyword evidence="7 21" id="KW-0808">Transferase</keyword>
<sequence>MAAPTTNGSASAGPTRIPILGKENIIIDYDIFHNFVAHDLLENYPSSTYVLITDTNIFPLYVPTFEKVFAAEAAKASSNVRLLTYAIPPGENSKGRETKAEIEDWMLSHKCTRDTVVIALGGGVIGDMIGYVAATFMRGVKFVQVPTTLLAMVDSSIGGKTAIDVPMGKNLVGAFWQPERVYIDLNFLNTLPTREFINGMAEVVKTAAIWDEVEFTALEQNAAAILAAVKTKPALGTERLASIRHILKRIVLGSARIKADVVSSDEREGGLRNLLNFGHSIGHAYEAILTPQVLHGEAVAIGMVKEAELARFLGILRPAAVARLTKCIASYELPTSPNDKRVVRLTAGKKCPVDVLLDKMAVDKKNKGLTKRIVLLSAIGKCYEPQASSVEDRVIRVVLSPATRVTPGVPGNLNISVTPPGSKSISNRALVLAALGEGEVRIKNLLRSDDVEFMLSAVAGLNGATYSWEDGGEVLVVNGKGGKLEASKEPLYLGNAGTASRFLTSVVSLATPSSVSSTVLTGNARMQLRPIGPLVDSMRANGVNVKYLNKEGSLPVQVDASGGFEGGVIELAATISSQYVSSLLMSAPYAKNPVTLKLVGGKPISQFYIDMTVSMMASFGIHVERSTTEENTYHIPKGVYKNPAEYEIESDASSATYPLAVAAITGTTCTVPNIGSKSLQGDSRFAVDVLQAMGAKVEQSDYSTTVTGPPIGQLKAIPHVDMEPMTDAFLTASVLAAVADGTTQITGIANQRVKECNRIAAMKDQLAKFGVKCNELEDGIEIIGQPIQSLTKPADIYCYDDHRVAMSFSVLSVVSPHPVVILERECTGKTWPGWWDVLSDSFKVTLDGEDTEPEDSEHEHSSKPRADRSIFLIGMRGAGKTTAGGWLAETLHREFIDLDIELERRIGQTIPEMIRGDLGWEGFRKAELDLLQEVITKQAHGYVFSCGGGIVESDEARKKLIAYKQSGGYVLQVHRDTEQVIEYLLRDKTRPAYTEEIRGVYERRKPWFEECGNFKYHSPHQDGSEVRQGPPVDFKSFVAMMCGHSDHFEKVKRKRQSFFVSLTVPDVSDALELLPRVVVGSDAVELRVDLLKDYSPEFVGVQLALLRSVAKIPIVFTVRTQSQGGKFPDGDHEAAAALYKVALQMGCEYVDVELTWPEEVIQGVLASKGASRVIASHHDPQGALSWKNGSWIQYYNRALQFGDIIKLVGVARSQEDNFALASFKQRMLAAHNVPIIAINMGSAGKLSRVLNSFLTPVSHPALPFKAAPGQLSAAEIRQALSLVGELDERSFYLFGKPISQSRSPALHNTLFKANGLPHNYSLFETDNASDVKELIRSPNFGGASVTIPLKLDITKLIDTVSDAAKIIGAVNTIIPVDSEDGSDKRTLLGDNTDWSGMVHALRQAGVVNDSRAAPGGRPAVVIGSGGTTRAAIFALHSLQYAPIYVVARNADNVAKLTESFPSEYDVQHLTSANAKVFAESTPSVIISTIPADRPIDPGMQDIVASVLSHKQPVNADEKAPKRALLEMAYKPRRTAVMALAEEAGWETIPGLEVLAAQGWYQVSVLSILISFDDAYSLLLPPHWDIDADFLDNKQFQLWTGITPLYEDARAAVLGDEA</sequence>
<dbReference type="InParanoid" id="A0A423XKS4"/>
<dbReference type="Pfam" id="PF24621">
    <property type="entry name" value="DHQS_C"/>
    <property type="match status" value="1"/>
</dbReference>
<dbReference type="InterPro" id="IPR027417">
    <property type="entry name" value="P-loop_NTPase"/>
</dbReference>
<keyword evidence="29" id="KW-1185">Reference proteome</keyword>
<evidence type="ECO:0000256" key="17">
    <source>
        <dbReference type="ARBA" id="ARBA00023268"/>
    </source>
</evidence>
<name>A0A423XKS4_9PEZI</name>
<dbReference type="GO" id="GO:0008652">
    <property type="term" value="P:amino acid biosynthetic process"/>
    <property type="evidence" value="ECO:0007669"/>
    <property type="project" value="UniProtKB-KW"/>
</dbReference>
<feature type="active site" description="Proton acceptor; for 3-dehydroquinate synthase activity" evidence="21">
    <location>
        <position position="268"/>
    </location>
</feature>
<dbReference type="GO" id="GO:0004764">
    <property type="term" value="F:shikimate 3-dehydrogenase (NADP+) activity"/>
    <property type="evidence" value="ECO:0007669"/>
    <property type="project" value="UniProtKB-UniRule"/>
</dbReference>
<dbReference type="Gene3D" id="3.40.50.1970">
    <property type="match status" value="1"/>
</dbReference>
<keyword evidence="14 21" id="KW-0560">Oxidoreductase</keyword>
<evidence type="ECO:0000256" key="10">
    <source>
        <dbReference type="ARBA" id="ARBA00022777"/>
    </source>
</evidence>
<dbReference type="STRING" id="1230097.A0A423XKS4"/>
<dbReference type="InterPro" id="IPR010110">
    <property type="entry name" value="Shikimate_DH_AroM-type"/>
</dbReference>
<dbReference type="InterPro" id="IPR013792">
    <property type="entry name" value="RNA3'P_cycl/enolpyr_Trfase_a/b"/>
</dbReference>
<dbReference type="InterPro" id="IPR018508">
    <property type="entry name" value="3-dehydroquinate_DH_AS"/>
</dbReference>
<dbReference type="GO" id="GO:0003855">
    <property type="term" value="F:3-dehydroquinate dehydratase activity"/>
    <property type="evidence" value="ECO:0007669"/>
    <property type="project" value="UniProtKB-UniRule"/>
</dbReference>
<dbReference type="Gene3D" id="3.40.50.720">
    <property type="entry name" value="NAD(P)-binding Rossmann-like Domain"/>
    <property type="match status" value="1"/>
</dbReference>
<evidence type="ECO:0000256" key="13">
    <source>
        <dbReference type="ARBA" id="ARBA00022857"/>
    </source>
</evidence>
<feature type="domain" description="Enolpyruvate transferase" evidence="24">
    <location>
        <begin position="411"/>
        <end position="838"/>
    </location>
</feature>
<feature type="binding site" evidence="21">
    <location>
        <position position="295"/>
    </location>
    <ligand>
        <name>Zn(2+)</name>
        <dbReference type="ChEBI" id="CHEBI:29105"/>
        <note>catalytic</note>
    </ligand>
</feature>
<dbReference type="SUPFAM" id="SSF52540">
    <property type="entry name" value="P-loop containing nucleoside triphosphate hydrolases"/>
    <property type="match status" value="1"/>
</dbReference>
<feature type="binding site" evidence="21">
    <location>
        <begin position="122"/>
        <end position="124"/>
    </location>
    <ligand>
        <name>NAD(+)</name>
        <dbReference type="ChEBI" id="CHEBI:57540"/>
    </ligand>
</feature>
<dbReference type="Pfam" id="PF01487">
    <property type="entry name" value="DHquinase_I"/>
    <property type="match status" value="1"/>
</dbReference>
<feature type="binding site" evidence="21">
    <location>
        <begin position="202"/>
        <end position="205"/>
    </location>
    <ligand>
        <name>7-phospho-2-dehydro-3-deoxy-D-arabino-heptonate</name>
        <dbReference type="ChEBI" id="CHEBI:58394"/>
    </ligand>
</feature>
<dbReference type="InterPro" id="IPR000623">
    <property type="entry name" value="Shikimate_kinase/TSH1"/>
</dbReference>
<dbReference type="Gene3D" id="3.40.50.10860">
    <property type="entry name" value="Leucine Dehydrogenase, chain A, domain 1"/>
    <property type="match status" value="1"/>
</dbReference>
<protein>
    <recommendedName>
        <fullName evidence="21">Pentafunctional AROM polypeptide</fullName>
    </recommendedName>
    <domain>
        <recommendedName>
            <fullName evidence="21">3-dehydroquinate synthase</fullName>
            <shortName evidence="21">DHQS</shortName>
            <ecNumber evidence="21">4.2.3.4</ecNumber>
        </recommendedName>
    </domain>
    <domain>
        <recommendedName>
            <fullName evidence="21">3-phosphoshikimate 1-carboxyvinyltransferase</fullName>
            <ecNumber evidence="21">2.5.1.19</ecNumber>
        </recommendedName>
        <alternativeName>
            <fullName evidence="21">5-enolpyruvylshikimate-3-phosphate synthase</fullName>
            <shortName evidence="21">EPSP synthase</shortName>
            <shortName evidence="21">EPSPS</shortName>
        </alternativeName>
    </domain>
    <domain>
        <recommendedName>
            <fullName evidence="21">Shikimate kinase</fullName>
            <shortName evidence="21">SK</shortName>
            <ecNumber evidence="21">2.7.1.71</ecNumber>
        </recommendedName>
    </domain>
    <domain>
        <recommendedName>
            <fullName evidence="21">3-dehydroquinate dehydratase</fullName>
            <shortName evidence="21">3-dehydroquinase</shortName>
            <ecNumber evidence="21">4.2.1.10</ecNumber>
        </recommendedName>
    </domain>
    <domain>
        <recommendedName>
            <fullName evidence="21">Shikimate dehydrogenase</fullName>
            <ecNumber evidence="21">1.1.1.25</ecNumber>
        </recommendedName>
    </domain>
</protein>
<dbReference type="FunFam" id="3.40.50.10860:FF:000015">
    <property type="entry name" value="Pentafunctional AROM polypeptide"/>
    <property type="match status" value="1"/>
</dbReference>
<dbReference type="Pfam" id="PF08501">
    <property type="entry name" value="Shikimate_dh_N"/>
    <property type="match status" value="1"/>
</dbReference>
<dbReference type="PRINTS" id="PR01100">
    <property type="entry name" value="SHIKIMTKNASE"/>
</dbReference>
<dbReference type="FunFam" id="3.40.50.1970:FF:000007">
    <property type="entry name" value="Pentafunctional AROM polypeptide"/>
    <property type="match status" value="1"/>
</dbReference>
<dbReference type="PANTHER" id="PTHR21090:SF5">
    <property type="entry name" value="PENTAFUNCTIONAL AROM POLYPEPTIDE"/>
    <property type="match status" value="1"/>
</dbReference>
<dbReference type="InterPro" id="IPR008289">
    <property type="entry name" value="Pentafunct_AroM"/>
</dbReference>
<dbReference type="SUPFAM" id="SSF51735">
    <property type="entry name" value="NAD(P)-binding Rossmann-fold domains"/>
    <property type="match status" value="1"/>
</dbReference>
<dbReference type="Proteomes" id="UP000285146">
    <property type="component" value="Unassembled WGS sequence"/>
</dbReference>
<feature type="binding site" evidence="21">
    <location>
        <position position="198"/>
    </location>
    <ligand>
        <name>NAD(+)</name>
        <dbReference type="ChEBI" id="CHEBI:57540"/>
    </ligand>
</feature>
<dbReference type="InterPro" id="IPR013708">
    <property type="entry name" value="Shikimate_DH-bd_N"/>
</dbReference>
<feature type="binding site" evidence="21">
    <location>
        <position position="202"/>
    </location>
    <ligand>
        <name>Zn(2+)</name>
        <dbReference type="ChEBI" id="CHEBI:29105"/>
        <note>catalytic</note>
    </ligand>
</feature>
<dbReference type="GO" id="GO:0003866">
    <property type="term" value="F:3-phosphoshikimate 1-carboxyvinyltransferase activity"/>
    <property type="evidence" value="ECO:0007669"/>
    <property type="project" value="UniProtKB-UniRule"/>
</dbReference>
<dbReference type="NCBIfam" id="TIGR01093">
    <property type="entry name" value="aroD"/>
    <property type="match status" value="1"/>
</dbReference>
<dbReference type="PANTHER" id="PTHR21090">
    <property type="entry name" value="AROM/DEHYDROQUINATE SYNTHASE"/>
    <property type="match status" value="1"/>
</dbReference>
<evidence type="ECO:0000256" key="12">
    <source>
        <dbReference type="ARBA" id="ARBA00022840"/>
    </source>
</evidence>
<feature type="region of interest" description="3-dehydroquinate synthase" evidence="21">
    <location>
        <begin position="1"/>
        <end position="392"/>
    </location>
</feature>
<dbReference type="GO" id="GO:0003856">
    <property type="term" value="F:3-dehydroquinate synthase activity"/>
    <property type="evidence" value="ECO:0007669"/>
    <property type="project" value="UniProtKB-UniRule"/>
</dbReference>
<dbReference type="FunFam" id="1.20.1090.10:FF:000007">
    <property type="entry name" value="Pentafunctional AROM polypeptide"/>
    <property type="match status" value="1"/>
</dbReference>
<comment type="function">
    <text evidence="20 21 22">The AROM polypeptide catalyzes 5 consecutive enzymatic reactions in prechorismate polyaromatic amino acid biosynthesis.</text>
</comment>
<dbReference type="SUPFAM" id="SSF53223">
    <property type="entry name" value="Aminoacid dehydrogenase-like, N-terminal domain"/>
    <property type="match status" value="1"/>
</dbReference>
<dbReference type="CDD" id="cd00464">
    <property type="entry name" value="SK"/>
    <property type="match status" value="1"/>
</dbReference>
<dbReference type="FunCoup" id="A0A423XKS4">
    <property type="interactions" value="432"/>
</dbReference>
<feature type="binding site" evidence="21">
    <location>
        <position position="364"/>
    </location>
    <ligand>
        <name>7-phospho-2-dehydro-3-deoxy-D-arabino-heptonate</name>
        <dbReference type="ChEBI" id="CHEBI:58394"/>
    </ligand>
</feature>
<feature type="binding site" evidence="21">
    <location>
        <begin position="874"/>
        <end position="881"/>
    </location>
    <ligand>
        <name>ATP</name>
        <dbReference type="ChEBI" id="CHEBI:30616"/>
    </ligand>
</feature>
<dbReference type="FunFam" id="3.20.20.70:FF:000135">
    <property type="entry name" value="Pentafunctional AROM polypeptide"/>
    <property type="match status" value="1"/>
</dbReference>
<dbReference type="FunFam" id="3.65.10.10:FF:000008">
    <property type="entry name" value="Pentafunctional AROM polypeptide"/>
    <property type="match status" value="1"/>
</dbReference>
<comment type="catalytic activity">
    <reaction evidence="21 22">
        <text>3-dehydroquinate = 3-dehydroshikimate + H2O</text>
        <dbReference type="Rhea" id="RHEA:21096"/>
        <dbReference type="ChEBI" id="CHEBI:15377"/>
        <dbReference type="ChEBI" id="CHEBI:16630"/>
        <dbReference type="ChEBI" id="CHEBI:32364"/>
        <dbReference type="EC" id="4.2.1.10"/>
    </reaction>
</comment>
<dbReference type="Gene3D" id="1.20.1090.10">
    <property type="entry name" value="Dehydroquinate synthase-like - alpha domain"/>
    <property type="match status" value="1"/>
</dbReference>
<dbReference type="FunFam" id="3.40.50.300:FF:001256">
    <property type="entry name" value="Pentafunctional AROM polypeptide"/>
    <property type="match status" value="1"/>
</dbReference>
<evidence type="ECO:0000256" key="18">
    <source>
        <dbReference type="ARBA" id="ARBA00044633"/>
    </source>
</evidence>
<comment type="pathway">
    <text evidence="21 22">Metabolic intermediate biosynthesis; chorismate biosynthesis; chorismate from D-erythrose 4-phosphate and phosphoenolpyruvate: step 3/7.</text>
</comment>
<comment type="similarity">
    <text evidence="21 22">In the 3rd section; belongs to the shikimate kinase family.</text>
</comment>
<evidence type="ECO:0000256" key="8">
    <source>
        <dbReference type="ARBA" id="ARBA00022723"/>
    </source>
</evidence>
<comment type="catalytic activity">
    <reaction evidence="21 22">
        <text>7-phospho-2-dehydro-3-deoxy-D-arabino-heptonate = 3-dehydroquinate + phosphate</text>
        <dbReference type="Rhea" id="RHEA:21968"/>
        <dbReference type="ChEBI" id="CHEBI:32364"/>
        <dbReference type="ChEBI" id="CHEBI:43474"/>
        <dbReference type="ChEBI" id="CHEBI:58394"/>
        <dbReference type="EC" id="4.2.3.4"/>
    </reaction>
</comment>
<comment type="pathway">
    <text evidence="21 22">Metabolic intermediate biosynthesis; chorismate biosynthesis; chorismate from D-erythrose 4-phosphate and phosphoenolpyruvate: step 2/7.</text>
</comment>
<dbReference type="GO" id="GO:0009423">
    <property type="term" value="P:chorismate biosynthetic process"/>
    <property type="evidence" value="ECO:0007669"/>
    <property type="project" value="UniProtKB-UniRule"/>
</dbReference>
<dbReference type="HAMAP" id="MF_00210">
    <property type="entry name" value="EPSP_synth"/>
    <property type="match status" value="1"/>
</dbReference>
<evidence type="ECO:0000256" key="22">
    <source>
        <dbReference type="PIRNR" id="PIRNR000514"/>
    </source>
</evidence>
<comment type="catalytic activity">
    <reaction evidence="18">
        <text>3-phosphoshikimate + phosphoenolpyruvate = 5-O-(1-carboxyvinyl)-3-phosphoshikimate + phosphate</text>
        <dbReference type="Rhea" id="RHEA:21256"/>
        <dbReference type="ChEBI" id="CHEBI:43474"/>
        <dbReference type="ChEBI" id="CHEBI:57701"/>
        <dbReference type="ChEBI" id="CHEBI:58702"/>
        <dbReference type="ChEBI" id="CHEBI:145989"/>
        <dbReference type="EC" id="2.5.1.19"/>
    </reaction>
    <physiologicalReaction direction="left-to-right" evidence="18">
        <dbReference type="Rhea" id="RHEA:21257"/>
    </physiologicalReaction>
</comment>
<feature type="region of interest" description="Shikimate dehydrogenase" evidence="21">
    <location>
        <begin position="1288"/>
        <end position="1617"/>
    </location>
</feature>
<dbReference type="InterPro" id="IPR036291">
    <property type="entry name" value="NAD(P)-bd_dom_sf"/>
</dbReference>
<dbReference type="Gene3D" id="3.40.50.300">
    <property type="entry name" value="P-loop containing nucleotide triphosphate hydrolases"/>
    <property type="match status" value="1"/>
</dbReference>
<evidence type="ECO:0000313" key="28">
    <source>
        <dbReference type="EMBL" id="ROW16992.1"/>
    </source>
</evidence>
<feature type="binding site" evidence="21">
    <location>
        <position position="138"/>
    </location>
    <ligand>
        <name>7-phospho-2-dehydro-3-deoxy-D-arabino-heptonate</name>
        <dbReference type="ChEBI" id="CHEBI:58394"/>
    </ligand>
</feature>
<dbReference type="Pfam" id="PF01761">
    <property type="entry name" value="DHQ_synthase"/>
    <property type="match status" value="1"/>
</dbReference>
<evidence type="ECO:0000256" key="11">
    <source>
        <dbReference type="ARBA" id="ARBA00022833"/>
    </source>
</evidence>
<dbReference type="InterPro" id="IPR001986">
    <property type="entry name" value="Enolpyruvate_Tfrase_dom"/>
</dbReference>
<dbReference type="InterPro" id="IPR036968">
    <property type="entry name" value="Enolpyruvate_Tfrase_sf"/>
</dbReference>
<dbReference type="HAMAP" id="MF_03143">
    <property type="entry name" value="Pentafunct_AroM"/>
    <property type="match status" value="1"/>
</dbReference>
<feature type="binding site" evidence="21">
    <location>
        <position position="127"/>
    </location>
    <ligand>
        <name>NAD(+)</name>
        <dbReference type="ChEBI" id="CHEBI:57540"/>
    </ligand>
</feature>
<dbReference type="Pfam" id="PF01202">
    <property type="entry name" value="SKI"/>
    <property type="match status" value="1"/>
</dbReference>
<feature type="binding site" evidence="21">
    <location>
        <position position="295"/>
    </location>
    <ligand>
        <name>7-phospho-2-dehydro-3-deoxy-D-arabino-heptonate</name>
        <dbReference type="ChEBI" id="CHEBI:58394"/>
    </ligand>
</feature>
<dbReference type="OrthoDB" id="197068at2759"/>
<accession>A0A423XKS4</accession>
<evidence type="ECO:0000256" key="6">
    <source>
        <dbReference type="ARBA" id="ARBA00022605"/>
    </source>
</evidence>
<dbReference type="NCBIfam" id="TIGR01809">
    <property type="entry name" value="Shik-DH-AROM"/>
    <property type="match status" value="1"/>
</dbReference>
<dbReference type="GO" id="GO:0004765">
    <property type="term" value="F:shikimate kinase activity"/>
    <property type="evidence" value="ECO:0007669"/>
    <property type="project" value="UniProtKB-UniRule"/>
</dbReference>
<dbReference type="GO" id="GO:0046872">
    <property type="term" value="F:metal ion binding"/>
    <property type="evidence" value="ECO:0007669"/>
    <property type="project" value="UniProtKB-UniRule"/>
</dbReference>
<comment type="similarity">
    <text evidence="21 22">In the C-terminal section; belongs to the shikimate dehydrogenase family.</text>
</comment>
<evidence type="ECO:0000256" key="9">
    <source>
        <dbReference type="ARBA" id="ARBA00022741"/>
    </source>
</evidence>
<dbReference type="EC" id="2.7.1.71" evidence="21"/>
<evidence type="ECO:0000256" key="21">
    <source>
        <dbReference type="HAMAP-Rule" id="MF_03143"/>
    </source>
</evidence>
<dbReference type="InterPro" id="IPR013785">
    <property type="entry name" value="Aldolase_TIM"/>
</dbReference>
<keyword evidence="5 21" id="KW-0963">Cytoplasm</keyword>
<comment type="similarity">
    <text evidence="21 22">In the 2nd section; belongs to the EPSP synthase family.</text>
</comment>
<dbReference type="SUPFAM" id="SSF56796">
    <property type="entry name" value="Dehydroquinate synthase-like"/>
    <property type="match status" value="1"/>
</dbReference>
<dbReference type="InterPro" id="IPR023193">
    <property type="entry name" value="EPSP_synthase_CS"/>
</dbReference>
<feature type="domain" description="3-dehydroquinate synthase C-terminal" evidence="27">
    <location>
        <begin position="199"/>
        <end position="366"/>
    </location>
</feature>
<dbReference type="InterPro" id="IPR006264">
    <property type="entry name" value="EPSP_synthase"/>
</dbReference>
<dbReference type="NCBIfam" id="TIGR01356">
    <property type="entry name" value="aroA"/>
    <property type="match status" value="1"/>
</dbReference>
<comment type="caution">
    <text evidence="21">Lacks conserved residue(s) required for the propagation of feature annotation.</text>
</comment>
<dbReference type="SUPFAM" id="SSF55205">
    <property type="entry name" value="EPT/RTPC-like"/>
    <property type="match status" value="1"/>
</dbReference>
<feature type="region of interest" description="Disordered" evidence="23">
    <location>
        <begin position="846"/>
        <end position="865"/>
    </location>
</feature>
<proteinExistence type="inferred from homology"/>
<comment type="catalytic activity">
    <reaction evidence="19 21 22">
        <text>shikimate + ATP = 3-phosphoshikimate + ADP + H(+)</text>
        <dbReference type="Rhea" id="RHEA:13121"/>
        <dbReference type="ChEBI" id="CHEBI:15378"/>
        <dbReference type="ChEBI" id="CHEBI:30616"/>
        <dbReference type="ChEBI" id="CHEBI:36208"/>
        <dbReference type="ChEBI" id="CHEBI:145989"/>
        <dbReference type="ChEBI" id="CHEBI:456216"/>
        <dbReference type="EC" id="2.7.1.71"/>
    </reaction>
</comment>
<feature type="binding site" evidence="21">
    <location>
        <begin position="54"/>
        <end position="56"/>
    </location>
    <ligand>
        <name>NAD(+)</name>
        <dbReference type="ChEBI" id="CHEBI:57540"/>
    </ligand>
</feature>
<feature type="active site" description="Proton acceptor; for 3-dehydroquinate dehydratase activity" evidence="21">
    <location>
        <position position="1178"/>
    </location>
</feature>
<dbReference type="EC" id="2.5.1.19" evidence="21"/>
<comment type="catalytic activity">
    <reaction evidence="21 22">
        <text>shikimate + NADP(+) = 3-dehydroshikimate + NADPH + H(+)</text>
        <dbReference type="Rhea" id="RHEA:17737"/>
        <dbReference type="ChEBI" id="CHEBI:15378"/>
        <dbReference type="ChEBI" id="CHEBI:16630"/>
        <dbReference type="ChEBI" id="CHEBI:36208"/>
        <dbReference type="ChEBI" id="CHEBI:57783"/>
        <dbReference type="ChEBI" id="CHEBI:58349"/>
        <dbReference type="EC" id="1.1.1.25"/>
    </reaction>
</comment>
<evidence type="ECO:0000259" key="27">
    <source>
        <dbReference type="Pfam" id="PF24621"/>
    </source>
</evidence>
<dbReference type="PROSITE" id="PS01028">
    <property type="entry name" value="DEHYDROQUINASE_I"/>
    <property type="match status" value="1"/>
</dbReference>
<evidence type="ECO:0000256" key="1">
    <source>
        <dbReference type="ARBA" id="ARBA00004496"/>
    </source>
</evidence>
<feature type="binding site" evidence="21">
    <location>
        <position position="169"/>
    </location>
    <ligand>
        <name>NAD(+)</name>
        <dbReference type="ChEBI" id="CHEBI:57540"/>
    </ligand>
</feature>
<evidence type="ECO:0000256" key="20">
    <source>
        <dbReference type="ARBA" id="ARBA00054455"/>
    </source>
</evidence>
<dbReference type="CDD" id="cd08195">
    <property type="entry name" value="DHQS"/>
    <property type="match status" value="1"/>
</dbReference>
<evidence type="ECO:0000259" key="25">
    <source>
        <dbReference type="Pfam" id="PF01761"/>
    </source>
</evidence>
<evidence type="ECO:0000256" key="7">
    <source>
        <dbReference type="ARBA" id="ARBA00022679"/>
    </source>
</evidence>
<dbReference type="Gene3D" id="3.20.20.70">
    <property type="entry name" value="Aldolase class I"/>
    <property type="match status" value="1"/>
</dbReference>
<dbReference type="InterPro" id="IPR023000">
    <property type="entry name" value="Shikimate_kinase_CS"/>
</dbReference>
<feature type="domain" description="3-dehydroquinate synthase N-terminal" evidence="25">
    <location>
        <begin position="85"/>
        <end position="197"/>
    </location>
</feature>
<organism evidence="28 29">
    <name type="scientific">Cytospora leucostoma</name>
    <dbReference type="NCBI Taxonomy" id="1230097"/>
    <lineage>
        <taxon>Eukaryota</taxon>
        <taxon>Fungi</taxon>
        <taxon>Dikarya</taxon>
        <taxon>Ascomycota</taxon>
        <taxon>Pezizomycotina</taxon>
        <taxon>Sordariomycetes</taxon>
        <taxon>Sordariomycetidae</taxon>
        <taxon>Diaporthales</taxon>
        <taxon>Cytosporaceae</taxon>
        <taxon>Cytospora</taxon>
    </lineage>
</organism>
<dbReference type="GO" id="GO:0005524">
    <property type="term" value="F:ATP binding"/>
    <property type="evidence" value="ECO:0007669"/>
    <property type="project" value="UniProtKB-UniRule"/>
</dbReference>
<dbReference type="PROSITE" id="PS00885">
    <property type="entry name" value="EPSP_SYNTHASE_2"/>
    <property type="match status" value="1"/>
</dbReference>
<feature type="binding site" evidence="21">
    <location>
        <position position="279"/>
    </location>
    <ligand>
        <name>7-phospho-2-dehydro-3-deoxy-D-arabino-heptonate</name>
        <dbReference type="ChEBI" id="CHEBI:58394"/>
    </ligand>
</feature>
<dbReference type="PROSITE" id="PS01128">
    <property type="entry name" value="SHIKIMATE_KINASE"/>
    <property type="match status" value="1"/>
</dbReference>
<evidence type="ECO:0000256" key="4">
    <source>
        <dbReference type="ARBA" id="ARBA00009948"/>
    </source>
</evidence>
<keyword evidence="8 21" id="KW-0479">Metal-binding</keyword>
<dbReference type="InterPro" id="IPR016037">
    <property type="entry name" value="DHQ_synth_AroB"/>
</dbReference>
<feature type="binding site" evidence="21">
    <location>
        <position position="154"/>
    </location>
    <ligand>
        <name>7-phospho-2-dehydro-3-deoxy-D-arabino-heptonate</name>
        <dbReference type="ChEBI" id="CHEBI:58394"/>
    </ligand>
</feature>
<dbReference type="InterPro" id="IPR046346">
    <property type="entry name" value="Aminoacid_DH-like_N_sf"/>
</dbReference>
<dbReference type="SUPFAM" id="SSF51569">
    <property type="entry name" value="Aldolase"/>
    <property type="match status" value="1"/>
</dbReference>
<keyword evidence="10 21" id="KW-0418">Kinase</keyword>
<dbReference type="InterPro" id="IPR001381">
    <property type="entry name" value="DHquinase_I"/>
</dbReference>
<dbReference type="EC" id="4.2.1.10" evidence="21"/>
<comment type="cofactor">
    <cofactor evidence="21 22">
        <name>Zn(2+)</name>
        <dbReference type="ChEBI" id="CHEBI:29105"/>
    </cofactor>
    <text evidence="21 22">Binds 2 Zn(2+) ions per subunit.</text>
</comment>
<dbReference type="CDD" id="cd01065">
    <property type="entry name" value="NAD_bind_Shikimate_DH"/>
    <property type="match status" value="1"/>
</dbReference>
<keyword evidence="15 21" id="KW-0057">Aromatic amino acid biosynthesis</keyword>
<evidence type="ECO:0000259" key="24">
    <source>
        <dbReference type="Pfam" id="PF00275"/>
    </source>
</evidence>
<dbReference type="GO" id="GO:0005737">
    <property type="term" value="C:cytoplasm"/>
    <property type="evidence" value="ECO:0007669"/>
    <property type="project" value="UniProtKB-SubCell"/>
</dbReference>
<feature type="compositionally biased region" description="Acidic residues" evidence="23">
    <location>
        <begin position="847"/>
        <end position="856"/>
    </location>
</feature>
<feature type="active site" description="Schiff-base intermediate with substrate; for 3-dehydroquinate dehydratase activity" evidence="21">
    <location>
        <position position="1206"/>
    </location>
</feature>
<comment type="caution">
    <text evidence="28">The sequence shown here is derived from an EMBL/GenBank/DDBJ whole genome shotgun (WGS) entry which is preliminary data.</text>
</comment>
<feature type="binding site" evidence="21">
    <location>
        <position position="160"/>
    </location>
    <ligand>
        <name>7-phospho-2-dehydro-3-deoxy-D-arabino-heptonate</name>
        <dbReference type="ChEBI" id="CHEBI:58394"/>
    </ligand>
</feature>
<feature type="binding site" evidence="21">
    <location>
        <begin position="91"/>
        <end position="94"/>
    </location>
    <ligand>
        <name>NAD(+)</name>
        <dbReference type="ChEBI" id="CHEBI:57540"/>
    </ligand>
</feature>
<evidence type="ECO:0000256" key="23">
    <source>
        <dbReference type="SAM" id="MobiDB-lite"/>
    </source>
</evidence>
<dbReference type="EC" id="1.1.1.25" evidence="21"/>
<dbReference type="InterPro" id="IPR030960">
    <property type="entry name" value="DHQS/DOIS_N"/>
</dbReference>
<feature type="domain" description="Shikimate dehydrogenase substrate binding N-terminal" evidence="26">
    <location>
        <begin position="1293"/>
        <end position="1373"/>
    </location>
</feature>
<keyword evidence="13 21" id="KW-0521">NADP</keyword>
<feature type="binding site" evidence="21">
    <location>
        <begin position="147"/>
        <end position="148"/>
    </location>
    <ligand>
        <name>NAD(+)</name>
        <dbReference type="ChEBI" id="CHEBI:57540"/>
    </ligand>
</feature>
<dbReference type="Gene3D" id="3.65.10.10">
    <property type="entry name" value="Enolpyruvate transferase domain"/>
    <property type="match status" value="2"/>
</dbReference>
<evidence type="ECO:0000256" key="16">
    <source>
        <dbReference type="ARBA" id="ARBA00023239"/>
    </source>
</evidence>
<feature type="binding site" evidence="21">
    <location>
        <position position="170"/>
    </location>
    <ligand>
        <name>7-phospho-2-dehydro-3-deoxy-D-arabino-heptonate</name>
        <dbReference type="ChEBI" id="CHEBI:58394"/>
    </ligand>
</feature>
<comment type="similarity">
    <text evidence="22">In the N-terminal section; belongs to the dehydroquinate synthase family.</text>
</comment>
<evidence type="ECO:0000313" key="29">
    <source>
        <dbReference type="Proteomes" id="UP000285146"/>
    </source>
</evidence>
<dbReference type="NCBIfam" id="TIGR01357">
    <property type="entry name" value="aroB"/>
    <property type="match status" value="1"/>
</dbReference>
<dbReference type="GO" id="GO:0009073">
    <property type="term" value="P:aromatic amino acid family biosynthetic process"/>
    <property type="evidence" value="ECO:0007669"/>
    <property type="project" value="UniProtKB-UniRule"/>
</dbReference>
<dbReference type="EC" id="4.2.3.4" evidence="21"/>
<dbReference type="InterPro" id="IPR031322">
    <property type="entry name" value="Shikimate/glucono_kinase"/>
</dbReference>
<comment type="subcellular location">
    <subcellularLocation>
        <location evidence="1 21 22">Cytoplasm</location>
    </subcellularLocation>
</comment>
<reference evidence="28 29" key="1">
    <citation type="submission" date="2015-09" db="EMBL/GenBank/DDBJ databases">
        <title>Host preference determinants of Valsa canker pathogens revealed by comparative genomics.</title>
        <authorList>
            <person name="Yin Z."/>
            <person name="Huang L."/>
        </authorList>
    </citation>
    <scope>NUCLEOTIDE SEQUENCE [LARGE SCALE GENOMIC DNA]</scope>
    <source>
        <strain evidence="28 29">SXYLt</strain>
    </source>
</reference>
<keyword evidence="16 21" id="KW-0456">Lyase</keyword>
<keyword evidence="9 21" id="KW-0547">Nucleotide-binding</keyword>
<comment type="pathway">
    <text evidence="3 21 22">Metabolic intermediate biosynthesis; chorismate biosynthesis; chorismate from D-erythrose 4-phosphate and phosphoenolpyruvate: step 5/7.</text>
</comment>
<evidence type="ECO:0000259" key="26">
    <source>
        <dbReference type="Pfam" id="PF08501"/>
    </source>
</evidence>
<comment type="similarity">
    <text evidence="4">Belongs to the EPSP synthase family.</text>
</comment>
<feature type="active site" description="Proton acceptor; for 3-dehydroquinate synthase activity" evidence="21">
    <location>
        <position position="283"/>
    </location>
</feature>
<comment type="subunit">
    <text evidence="21 22">Homodimer.</text>
</comment>
<feature type="binding site" evidence="21">
    <location>
        <position position="279"/>
    </location>
    <ligand>
        <name>Zn(2+)</name>
        <dbReference type="ChEBI" id="CHEBI:29105"/>
        <note>catalytic</note>
    </ligand>
</feature>
<feature type="binding site" evidence="21">
    <location>
        <position position="258"/>
    </location>
    <ligand>
        <name>7-phospho-2-dehydro-3-deoxy-D-arabino-heptonate</name>
        <dbReference type="ChEBI" id="CHEBI:58394"/>
    </ligand>
</feature>
<feature type="active site" description="For EPSP synthase activity" evidence="21">
    <location>
        <position position="826"/>
    </location>
</feature>
<keyword evidence="17 21" id="KW-0511">Multifunctional enzyme</keyword>
<feature type="binding site" evidence="21">
    <location>
        <begin position="272"/>
        <end position="276"/>
    </location>
    <ligand>
        <name>7-phospho-2-dehydro-3-deoxy-D-arabino-heptonate</name>
        <dbReference type="ChEBI" id="CHEBI:58394"/>
    </ligand>
</feature>
<feature type="binding site" evidence="21">
    <location>
        <begin position="187"/>
        <end position="190"/>
    </location>
    <ligand>
        <name>NAD(+)</name>
        <dbReference type="ChEBI" id="CHEBI:57540"/>
    </ligand>
</feature>
<comment type="similarity">
    <text evidence="21 22">In the 4th section; belongs to the type-I 3-dehydroquinase family.</text>
</comment>
<comment type="pathway">
    <text evidence="2 21 22">Metabolic intermediate biosynthesis; chorismate biosynthesis; chorismate from D-erythrose 4-phosphate and phosphoenolpyruvate: step 6/7.</text>
</comment>
<keyword evidence="12 21" id="KW-0067">ATP-binding</keyword>
<dbReference type="CDD" id="cd01556">
    <property type="entry name" value="EPSP_synthase"/>
    <property type="match status" value="1"/>
</dbReference>
<comment type="pathway">
    <text evidence="21 22">Metabolic intermediate biosynthesis; chorismate biosynthesis; chorismate from D-erythrose 4-phosphate and phosphoenolpyruvate: step 4/7.</text>
</comment>
<evidence type="ECO:0000256" key="3">
    <source>
        <dbReference type="ARBA" id="ARBA00004842"/>
    </source>
</evidence>
<evidence type="ECO:0000256" key="14">
    <source>
        <dbReference type="ARBA" id="ARBA00023002"/>
    </source>
</evidence>
<comment type="similarity">
    <text evidence="21">In the N-terminal section; belongs to the sugar phosphate cyclases superfamily. Dehydroquinate synthase family.</text>
</comment>
<gene>
    <name evidence="28" type="ORF">VPNG_01217</name>
</gene>
<dbReference type="InterPro" id="IPR056179">
    <property type="entry name" value="DHQS_C"/>
</dbReference>
<dbReference type="CDD" id="cd00502">
    <property type="entry name" value="DHQase_I"/>
    <property type="match status" value="1"/>
</dbReference>
<dbReference type="EMBL" id="LKEB01000003">
    <property type="protein sequence ID" value="ROW16992.1"/>
    <property type="molecule type" value="Genomic_DNA"/>
</dbReference>
<keyword evidence="11 21" id="KW-0862">Zinc</keyword>
<evidence type="ECO:0000256" key="15">
    <source>
        <dbReference type="ARBA" id="ARBA00023141"/>
    </source>
</evidence>
<dbReference type="UniPathway" id="UPA00053">
    <property type="reaction ID" value="UER00085"/>
</dbReference>
<evidence type="ECO:0000256" key="5">
    <source>
        <dbReference type="ARBA" id="ARBA00022490"/>
    </source>
</evidence>